<comment type="caution">
    <text evidence="2">The sequence shown here is derived from an EMBL/GenBank/DDBJ whole genome shotgun (WGS) entry which is preliminary data.</text>
</comment>
<dbReference type="Proteomes" id="UP001159363">
    <property type="component" value="Chromosome 8"/>
</dbReference>
<gene>
    <name evidence="2" type="ORF">PR048_023784</name>
</gene>
<proteinExistence type="predicted"/>
<feature type="region of interest" description="Disordered" evidence="1">
    <location>
        <begin position="1"/>
        <end position="32"/>
    </location>
</feature>
<accession>A0ABQ9GV26</accession>
<evidence type="ECO:0000313" key="2">
    <source>
        <dbReference type="EMBL" id="KAJ8875877.1"/>
    </source>
</evidence>
<evidence type="ECO:0000256" key="1">
    <source>
        <dbReference type="SAM" id="MobiDB-lite"/>
    </source>
</evidence>
<protein>
    <submittedName>
        <fullName evidence="2">Uncharacterized protein</fullName>
    </submittedName>
</protein>
<reference evidence="2 3" key="1">
    <citation type="submission" date="2023-02" db="EMBL/GenBank/DDBJ databases">
        <title>LHISI_Scaffold_Assembly.</title>
        <authorList>
            <person name="Stuart O.P."/>
            <person name="Cleave R."/>
            <person name="Magrath M.J.L."/>
            <person name="Mikheyev A.S."/>
        </authorList>
    </citation>
    <scope>NUCLEOTIDE SEQUENCE [LARGE SCALE GENOMIC DNA]</scope>
    <source>
        <strain evidence="2">Daus_M_001</strain>
        <tissue evidence="2">Leg muscle</tissue>
    </source>
</reference>
<name>A0ABQ9GV26_9NEOP</name>
<organism evidence="2 3">
    <name type="scientific">Dryococelus australis</name>
    <dbReference type="NCBI Taxonomy" id="614101"/>
    <lineage>
        <taxon>Eukaryota</taxon>
        <taxon>Metazoa</taxon>
        <taxon>Ecdysozoa</taxon>
        <taxon>Arthropoda</taxon>
        <taxon>Hexapoda</taxon>
        <taxon>Insecta</taxon>
        <taxon>Pterygota</taxon>
        <taxon>Neoptera</taxon>
        <taxon>Polyneoptera</taxon>
        <taxon>Phasmatodea</taxon>
        <taxon>Verophasmatodea</taxon>
        <taxon>Anareolatae</taxon>
        <taxon>Phasmatidae</taxon>
        <taxon>Eurycanthinae</taxon>
        <taxon>Dryococelus</taxon>
    </lineage>
</organism>
<evidence type="ECO:0000313" key="3">
    <source>
        <dbReference type="Proteomes" id="UP001159363"/>
    </source>
</evidence>
<keyword evidence="3" id="KW-1185">Reference proteome</keyword>
<sequence length="371" mass="39853">MDGSVSCGGVPQPATIPESMMQTSSSGSDLCFGSEGPGCDERAVEHVAAGTDSEAAISPGTAHRLVTLGSCALASRAVHVGRHVAQVRRRERAHELTLHTPARSVVRLLASPPHRGEPRVRFPRRGRPPPPWIHARWGSCRRTPLVGRLSRGSLVSPALLFQQLTPSSSDLKTSVMSQLTFPGRESGFISASKKSEAAPTLSLEMRWFVTFMLVGWMANHCSAPSGSPLKLSNRSCTIVLSTSAGSSEPRVIKMSMEQRRNEGAGKMGDPRENPPTNGIIEHGSHIRKSGLNPDRLAVRSSGESTTAELLRFVLFSRSAKRQRFCTSCSGKNTSLTSLHLHCYSPSHASFQTAAPLKVSASARVAVVKTLH</sequence>
<dbReference type="EMBL" id="JARBHB010000009">
    <property type="protein sequence ID" value="KAJ8875877.1"/>
    <property type="molecule type" value="Genomic_DNA"/>
</dbReference>